<dbReference type="Proteomes" id="UP000305709">
    <property type="component" value="Unassembled WGS sequence"/>
</dbReference>
<reference evidence="1 2" key="1">
    <citation type="submission" date="2019-06" db="EMBL/GenBank/DDBJ databases">
        <authorList>
            <person name="Jiang L."/>
        </authorList>
    </citation>
    <scope>NUCLEOTIDE SEQUENCE [LARGE SCALE GENOMIC DNA]</scope>
    <source>
        <strain evidence="1 2">YIM 48858</strain>
    </source>
</reference>
<dbReference type="InterPro" id="IPR011049">
    <property type="entry name" value="Serralysin-like_metalloprot_C"/>
</dbReference>
<dbReference type="PRINTS" id="PR00313">
    <property type="entry name" value="CABNDNGRPT"/>
</dbReference>
<dbReference type="Gene3D" id="2.150.10.10">
    <property type="entry name" value="Serralysin-like metalloprotease, C-terminal"/>
    <property type="match status" value="2"/>
</dbReference>
<evidence type="ECO:0000313" key="1">
    <source>
        <dbReference type="EMBL" id="TNC73079.1"/>
    </source>
</evidence>
<dbReference type="GO" id="GO:0005509">
    <property type="term" value="F:calcium ion binding"/>
    <property type="evidence" value="ECO:0007669"/>
    <property type="project" value="InterPro"/>
</dbReference>
<sequence length="391" mass="42571">MPTFQIYAAHASAIWAWDELADYDIVKLSPTRWRMRYDAAENGQLDSGVQATDIVVTLSGDRITKLEYRDDDGHRAAELRGLSFDASLFQLMVEENSGAGLYQRLARPGLTMIGGRQSNDQYETRDNLVTSQFADTVSAQSGNDTIYDLGGADRYVGGTGWDYLSYEPWLWRDPADARGIVADLRLGTVRGPDGRVDIVSAIEAIGGTFLADTLRGSGGDQGFWGGAGRDRIEGRDGFDMVEYLGRTGAGTRTTTNLAQGFAIDEFGSRDRLVGIEGAVGTEGRDTMIDDRRNNDFFGLSGRDRFVLSGGDDHAWGGGGADRFVFRTGTFGEDTIFDFNGRRGDRIEIEAAGGMADVEILQFDKGTHIHLDGGAMVVLAGYLGPVEPYLVF</sequence>
<organism evidence="1 2">
    <name type="scientific">Rubellimicrobium roseum</name>
    <dbReference type="NCBI Taxonomy" id="687525"/>
    <lineage>
        <taxon>Bacteria</taxon>
        <taxon>Pseudomonadati</taxon>
        <taxon>Pseudomonadota</taxon>
        <taxon>Alphaproteobacteria</taxon>
        <taxon>Rhodobacterales</taxon>
        <taxon>Roseobacteraceae</taxon>
        <taxon>Rubellimicrobium</taxon>
    </lineage>
</organism>
<dbReference type="OrthoDB" id="9773411at2"/>
<keyword evidence="2" id="KW-1185">Reference proteome</keyword>
<gene>
    <name evidence="1" type="ORF">FHG71_07245</name>
</gene>
<accession>A0A5C4NKZ0</accession>
<comment type="caution">
    <text evidence="1">The sequence shown here is derived from an EMBL/GenBank/DDBJ whole genome shotgun (WGS) entry which is preliminary data.</text>
</comment>
<dbReference type="Pfam" id="PF00353">
    <property type="entry name" value="HemolysinCabind"/>
    <property type="match status" value="3"/>
</dbReference>
<dbReference type="EMBL" id="VDFV01000005">
    <property type="protein sequence ID" value="TNC73079.1"/>
    <property type="molecule type" value="Genomic_DNA"/>
</dbReference>
<dbReference type="SUPFAM" id="SSF51120">
    <property type="entry name" value="beta-Roll"/>
    <property type="match status" value="2"/>
</dbReference>
<evidence type="ECO:0000313" key="2">
    <source>
        <dbReference type="Proteomes" id="UP000305709"/>
    </source>
</evidence>
<protein>
    <submittedName>
        <fullName evidence="1">Calcium-binding protein</fullName>
    </submittedName>
</protein>
<name>A0A5C4NKZ0_9RHOB</name>
<dbReference type="RefSeq" id="WP_139080957.1">
    <property type="nucleotide sequence ID" value="NZ_VDFV01000005.1"/>
</dbReference>
<dbReference type="AlphaFoldDB" id="A0A5C4NKZ0"/>
<proteinExistence type="predicted"/>
<dbReference type="InterPro" id="IPR001343">
    <property type="entry name" value="Hemolysn_Ca-bd"/>
</dbReference>